<dbReference type="EMBL" id="WVHT01000003">
    <property type="protein sequence ID" value="MXV50826.1"/>
    <property type="molecule type" value="Genomic_DNA"/>
</dbReference>
<organism evidence="9 10">
    <name type="scientific">Hufsiella arboris</name>
    <dbReference type="NCBI Taxonomy" id="2695275"/>
    <lineage>
        <taxon>Bacteria</taxon>
        <taxon>Pseudomonadati</taxon>
        <taxon>Bacteroidota</taxon>
        <taxon>Sphingobacteriia</taxon>
        <taxon>Sphingobacteriales</taxon>
        <taxon>Sphingobacteriaceae</taxon>
        <taxon>Hufsiella</taxon>
    </lineage>
</organism>
<evidence type="ECO:0000313" key="9">
    <source>
        <dbReference type="EMBL" id="MXV50826.1"/>
    </source>
</evidence>
<keyword evidence="10" id="KW-1185">Reference proteome</keyword>
<evidence type="ECO:0000313" key="10">
    <source>
        <dbReference type="Proteomes" id="UP000466586"/>
    </source>
</evidence>
<name>A0A7K1Y8C2_9SPHI</name>
<evidence type="ECO:0000256" key="5">
    <source>
        <dbReference type="ARBA" id="ARBA00023136"/>
    </source>
</evidence>
<evidence type="ECO:0000256" key="2">
    <source>
        <dbReference type="ARBA" id="ARBA00022475"/>
    </source>
</evidence>
<keyword evidence="2" id="KW-1003">Cell membrane</keyword>
<evidence type="ECO:0000256" key="3">
    <source>
        <dbReference type="ARBA" id="ARBA00022692"/>
    </source>
</evidence>
<dbReference type="PANTHER" id="PTHR36115:SF4">
    <property type="entry name" value="MEMBRANE PROTEIN"/>
    <property type="match status" value="1"/>
</dbReference>
<evidence type="ECO:0000259" key="7">
    <source>
        <dbReference type="Pfam" id="PF06271"/>
    </source>
</evidence>
<dbReference type="InterPro" id="IPR051791">
    <property type="entry name" value="Pra-immunoreactive"/>
</dbReference>
<proteinExistence type="predicted"/>
<dbReference type="Pfam" id="PF06271">
    <property type="entry name" value="RDD"/>
    <property type="match status" value="1"/>
</dbReference>
<feature type="domain" description="GYF" evidence="8">
    <location>
        <begin position="5"/>
        <end position="50"/>
    </location>
</feature>
<dbReference type="RefSeq" id="WP_160844014.1">
    <property type="nucleotide sequence ID" value="NZ_WVHT01000003.1"/>
</dbReference>
<feature type="transmembrane region" description="Helical" evidence="6">
    <location>
        <begin position="162"/>
        <end position="180"/>
    </location>
</feature>
<keyword evidence="5 6" id="KW-0472">Membrane</keyword>
<feature type="transmembrane region" description="Helical" evidence="6">
    <location>
        <begin position="105"/>
        <end position="125"/>
    </location>
</feature>
<feature type="domain" description="RDD" evidence="7">
    <location>
        <begin position="67"/>
        <end position="193"/>
    </location>
</feature>
<feature type="transmembrane region" description="Helical" evidence="6">
    <location>
        <begin position="73"/>
        <end position="98"/>
    </location>
</feature>
<dbReference type="GO" id="GO:0005886">
    <property type="term" value="C:plasma membrane"/>
    <property type="evidence" value="ECO:0007669"/>
    <property type="project" value="UniProtKB-SubCell"/>
</dbReference>
<accession>A0A7K1Y8C2</accession>
<comment type="caution">
    <text evidence="9">The sequence shown here is derived from an EMBL/GenBank/DDBJ whole genome shotgun (WGS) entry which is preliminary data.</text>
</comment>
<comment type="subcellular location">
    <subcellularLocation>
        <location evidence="1">Cell membrane</location>
        <topology evidence="1">Multi-pass membrane protein</topology>
    </subcellularLocation>
</comment>
<dbReference type="PANTHER" id="PTHR36115">
    <property type="entry name" value="PROLINE-RICH ANTIGEN HOMOLOG-RELATED"/>
    <property type="match status" value="1"/>
</dbReference>
<keyword evidence="3 6" id="KW-0812">Transmembrane</keyword>
<dbReference type="InterPro" id="IPR025640">
    <property type="entry name" value="GYF_2"/>
</dbReference>
<keyword evidence="4 6" id="KW-1133">Transmembrane helix</keyword>
<protein>
    <submittedName>
        <fullName evidence="9">DUF4339 domain-containing protein</fullName>
    </submittedName>
</protein>
<dbReference type="InterPro" id="IPR010432">
    <property type="entry name" value="RDD"/>
</dbReference>
<evidence type="ECO:0000256" key="4">
    <source>
        <dbReference type="ARBA" id="ARBA00022989"/>
    </source>
</evidence>
<evidence type="ECO:0000256" key="1">
    <source>
        <dbReference type="ARBA" id="ARBA00004651"/>
    </source>
</evidence>
<dbReference type="Proteomes" id="UP000466586">
    <property type="component" value="Unassembled WGS sequence"/>
</dbReference>
<evidence type="ECO:0000256" key="6">
    <source>
        <dbReference type="SAM" id="Phobius"/>
    </source>
</evidence>
<evidence type="ECO:0000259" key="8">
    <source>
        <dbReference type="Pfam" id="PF14237"/>
    </source>
</evidence>
<dbReference type="AlphaFoldDB" id="A0A7K1Y8C2"/>
<reference evidence="9 10" key="1">
    <citation type="submission" date="2019-11" db="EMBL/GenBank/DDBJ databases">
        <title>Pedobacter sp. HMF7647 Genome sequencing and assembly.</title>
        <authorList>
            <person name="Kang H."/>
            <person name="Kim H."/>
            <person name="Joh K."/>
        </authorList>
    </citation>
    <scope>NUCLEOTIDE SEQUENCE [LARGE SCALE GENOMIC DNA]</scope>
    <source>
        <strain evidence="9 10">HMF7647</strain>
    </source>
</reference>
<sequence>MDKEYFIVEAGRPKGPYTFEQLRELSIHPGTFIKHTGMDDYKEAHELEELRSLFGFKKIISAPQYFATLDVRLLAVVIDIFLVTFVYALIALVLVSMVDEREKQIAIAAAGIAVIPLIKLIYATVMESSPKQGTFGKSWIRIKVCDDEGGRLNTGKAFFRNLAKILSFATFGIGYLSGFFNRKQKCLHDIIAGTMVIKDRLI</sequence>
<dbReference type="Pfam" id="PF14237">
    <property type="entry name" value="GYF_2"/>
    <property type="match status" value="1"/>
</dbReference>
<gene>
    <name evidence="9" type="ORF">GS399_07555</name>
</gene>